<feature type="transmembrane region" description="Helical" evidence="1">
    <location>
        <begin position="20"/>
        <end position="38"/>
    </location>
</feature>
<gene>
    <name evidence="2" type="ORF">A2649_01415</name>
</gene>
<evidence type="ECO:0000313" key="2">
    <source>
        <dbReference type="EMBL" id="OGM99003.1"/>
    </source>
</evidence>
<keyword evidence="1" id="KW-0472">Membrane</keyword>
<dbReference type="STRING" id="1802661.A2649_01415"/>
<evidence type="ECO:0000313" key="3">
    <source>
        <dbReference type="Proteomes" id="UP000176893"/>
    </source>
</evidence>
<organism evidence="2 3">
    <name type="scientific">Candidatus Yanofskybacteria bacterium RIFCSPHIGHO2_01_FULL_41_26</name>
    <dbReference type="NCBI Taxonomy" id="1802661"/>
    <lineage>
        <taxon>Bacteria</taxon>
        <taxon>Candidatus Yanofskyibacteriota</taxon>
    </lineage>
</organism>
<dbReference type="AlphaFoldDB" id="A0A1F8EDR0"/>
<keyword evidence="1" id="KW-0812">Transmembrane</keyword>
<protein>
    <submittedName>
        <fullName evidence="2">Uncharacterized protein</fullName>
    </submittedName>
</protein>
<evidence type="ECO:0000256" key="1">
    <source>
        <dbReference type="SAM" id="Phobius"/>
    </source>
</evidence>
<reference evidence="2 3" key="1">
    <citation type="journal article" date="2016" name="Nat. Commun.">
        <title>Thousands of microbial genomes shed light on interconnected biogeochemical processes in an aquifer system.</title>
        <authorList>
            <person name="Anantharaman K."/>
            <person name="Brown C.T."/>
            <person name="Hug L.A."/>
            <person name="Sharon I."/>
            <person name="Castelle C.J."/>
            <person name="Probst A.J."/>
            <person name="Thomas B.C."/>
            <person name="Singh A."/>
            <person name="Wilkins M.J."/>
            <person name="Karaoz U."/>
            <person name="Brodie E.L."/>
            <person name="Williams K.H."/>
            <person name="Hubbard S.S."/>
            <person name="Banfield J.F."/>
        </authorList>
    </citation>
    <scope>NUCLEOTIDE SEQUENCE [LARGE SCALE GENOMIC DNA]</scope>
</reference>
<dbReference type="EMBL" id="MGJB01000006">
    <property type="protein sequence ID" value="OGM99003.1"/>
    <property type="molecule type" value="Genomic_DNA"/>
</dbReference>
<sequence>MENTQNNMADYSSDGNKKTVLITVVAGVVVLLALVWWMREVSVPPQVQVSPTPDVEAAAINQDINSVDVGDLNSEFDAIDKDLQGL</sequence>
<accession>A0A1F8EDR0</accession>
<comment type="caution">
    <text evidence="2">The sequence shown here is derived from an EMBL/GenBank/DDBJ whole genome shotgun (WGS) entry which is preliminary data.</text>
</comment>
<proteinExistence type="predicted"/>
<name>A0A1F8EDR0_9BACT</name>
<dbReference type="Proteomes" id="UP000176893">
    <property type="component" value="Unassembled WGS sequence"/>
</dbReference>
<keyword evidence="1" id="KW-1133">Transmembrane helix</keyword>